<dbReference type="AlphaFoldDB" id="A0AAV6X393"/>
<feature type="transmembrane region" description="Helical" evidence="1">
    <location>
        <begin position="58"/>
        <end position="83"/>
    </location>
</feature>
<keyword evidence="1" id="KW-1133">Transmembrane helix</keyword>
<comment type="caution">
    <text evidence="2">The sequence shown here is derived from an EMBL/GenBank/DDBJ whole genome shotgun (WGS) entry which is preliminary data.</text>
</comment>
<feature type="transmembrane region" description="Helical" evidence="1">
    <location>
        <begin position="132"/>
        <end position="151"/>
    </location>
</feature>
<protein>
    <submittedName>
        <fullName evidence="2">Uncharacterized protein</fullName>
    </submittedName>
</protein>
<accession>A0AAV6X393</accession>
<evidence type="ECO:0000313" key="3">
    <source>
        <dbReference type="Proteomes" id="UP000826271"/>
    </source>
</evidence>
<evidence type="ECO:0000256" key="1">
    <source>
        <dbReference type="SAM" id="Phobius"/>
    </source>
</evidence>
<proteinExistence type="predicted"/>
<gene>
    <name evidence="2" type="ORF">BUALT_Bualt08G0013500</name>
</gene>
<evidence type="ECO:0000313" key="2">
    <source>
        <dbReference type="EMBL" id="KAG8377286.1"/>
    </source>
</evidence>
<keyword evidence="1" id="KW-0472">Membrane</keyword>
<sequence length="238" mass="26638">MLTINNIRVFIGKNTTPCRVFWGLMYTLYFIVGWVSFYSTKMCSNYMSLVERGNKSKITMHAVLGLGVYGLLVILVVPLVYILHQTIKEIVENAKRVLGTDAVVGIYRFLASITFPILSACMSSFLQDTPSSLWTFIGILGSMYCLIIGYVNPRDYGLLDGFFALGMGILLNMNNNIGKYAVVATLGVSSVISKEIAVHHKKVDGKKGDKKAHGSNFSRSVKLQVVWWYHLDEKTWSL</sequence>
<organism evidence="2 3">
    <name type="scientific">Buddleja alternifolia</name>
    <dbReference type="NCBI Taxonomy" id="168488"/>
    <lineage>
        <taxon>Eukaryota</taxon>
        <taxon>Viridiplantae</taxon>
        <taxon>Streptophyta</taxon>
        <taxon>Embryophyta</taxon>
        <taxon>Tracheophyta</taxon>
        <taxon>Spermatophyta</taxon>
        <taxon>Magnoliopsida</taxon>
        <taxon>eudicotyledons</taxon>
        <taxon>Gunneridae</taxon>
        <taxon>Pentapetalae</taxon>
        <taxon>asterids</taxon>
        <taxon>lamiids</taxon>
        <taxon>Lamiales</taxon>
        <taxon>Scrophulariaceae</taxon>
        <taxon>Buddlejeae</taxon>
        <taxon>Buddleja</taxon>
    </lineage>
</organism>
<feature type="transmembrane region" description="Helical" evidence="1">
    <location>
        <begin position="20"/>
        <end position="38"/>
    </location>
</feature>
<dbReference type="EMBL" id="WHWC01000008">
    <property type="protein sequence ID" value="KAG8377286.1"/>
    <property type="molecule type" value="Genomic_DNA"/>
</dbReference>
<keyword evidence="3" id="KW-1185">Reference proteome</keyword>
<feature type="transmembrane region" description="Helical" evidence="1">
    <location>
        <begin position="104"/>
        <end position="126"/>
    </location>
</feature>
<name>A0AAV6X393_9LAMI</name>
<reference evidence="2" key="1">
    <citation type="submission" date="2019-10" db="EMBL/GenBank/DDBJ databases">
        <authorList>
            <person name="Zhang R."/>
            <person name="Pan Y."/>
            <person name="Wang J."/>
            <person name="Ma R."/>
            <person name="Yu S."/>
        </authorList>
    </citation>
    <scope>NUCLEOTIDE SEQUENCE</scope>
    <source>
        <strain evidence="2">LA-IB0</strain>
        <tissue evidence="2">Leaf</tissue>
    </source>
</reference>
<keyword evidence="1" id="KW-0812">Transmembrane</keyword>
<dbReference type="Proteomes" id="UP000826271">
    <property type="component" value="Unassembled WGS sequence"/>
</dbReference>